<dbReference type="EMBL" id="BJLP01000041">
    <property type="protein sequence ID" value="GEA81893.1"/>
    <property type="molecule type" value="Genomic_DNA"/>
</dbReference>
<dbReference type="Proteomes" id="UP000315842">
    <property type="component" value="Unassembled WGS sequence"/>
</dbReference>
<dbReference type="AlphaFoldDB" id="A0A4Y3KD34"/>
<keyword evidence="2" id="KW-0812">Transmembrane</keyword>
<accession>A0A4Y3KD34</accession>
<comment type="caution">
    <text evidence="4">The sequence shown here is derived from an EMBL/GenBank/DDBJ whole genome shotgun (WGS) entry which is preliminary data.</text>
</comment>
<dbReference type="RefSeq" id="WP_141321306.1">
    <property type="nucleotide sequence ID" value="NZ_BJLP01000041.1"/>
</dbReference>
<evidence type="ECO:0000313" key="4">
    <source>
        <dbReference type="EMBL" id="GEA81893.1"/>
    </source>
</evidence>
<feature type="domain" description="Septum formation-related" evidence="3">
    <location>
        <begin position="153"/>
        <end position="254"/>
    </location>
</feature>
<dbReference type="InterPro" id="IPR026004">
    <property type="entry name" value="Septum_form"/>
</dbReference>
<dbReference type="SUPFAM" id="SSF81995">
    <property type="entry name" value="beta-sandwich domain of Sec23/24"/>
    <property type="match status" value="1"/>
</dbReference>
<keyword evidence="2" id="KW-1133">Transmembrane helix</keyword>
<keyword evidence="5" id="KW-1185">Reference proteome</keyword>
<evidence type="ECO:0000256" key="2">
    <source>
        <dbReference type="SAM" id="Phobius"/>
    </source>
</evidence>
<dbReference type="Pfam" id="PF13845">
    <property type="entry name" value="Septum_form"/>
    <property type="match status" value="1"/>
</dbReference>
<feature type="transmembrane region" description="Helical" evidence="2">
    <location>
        <begin position="86"/>
        <end position="110"/>
    </location>
</feature>
<sequence>MSTDQPTPTTPAGPGYPSVPAGYPPAAPGYPPAAAGYPPAPGYPPAAPGYPPAPGYPAAPAGYPQGPLPPGYGAAMEQGPRKYDRLAIAAFVLSIIGGTLLALILGIAALTRTRDGRTKGRGLAIASLAISLAWVLGALVVVSMQNAKEPTSAYMVGDCVQVSSGAAANLDGSDAPTLPRVECTVPHNGEVYATKQIPAGSYPGVDEVEQDAESFCLQRFERFVGVGYDDSQLQVFYVYPQKGGWYAGDRDVACVVLDGVDVTGTLQNAGR</sequence>
<reference evidence="4 5" key="1">
    <citation type="submission" date="2019-06" db="EMBL/GenBank/DDBJ databases">
        <title>Whole genome shotgun sequence of Cellulomonas uda NBRC 3747.</title>
        <authorList>
            <person name="Hosoyama A."/>
            <person name="Uohara A."/>
            <person name="Ohji S."/>
            <person name="Ichikawa N."/>
        </authorList>
    </citation>
    <scope>NUCLEOTIDE SEQUENCE [LARGE SCALE GENOMIC DNA]</scope>
    <source>
        <strain evidence="4 5">NBRC 3747</strain>
    </source>
</reference>
<feature type="region of interest" description="Disordered" evidence="1">
    <location>
        <begin position="1"/>
        <end position="21"/>
    </location>
</feature>
<protein>
    <recommendedName>
        <fullName evidence="3">Septum formation-related domain-containing protein</fullName>
    </recommendedName>
</protein>
<organism evidence="4 5">
    <name type="scientific">Cellulomonas uda</name>
    <dbReference type="NCBI Taxonomy" id="1714"/>
    <lineage>
        <taxon>Bacteria</taxon>
        <taxon>Bacillati</taxon>
        <taxon>Actinomycetota</taxon>
        <taxon>Actinomycetes</taxon>
        <taxon>Micrococcales</taxon>
        <taxon>Cellulomonadaceae</taxon>
        <taxon>Cellulomonas</taxon>
    </lineage>
</organism>
<evidence type="ECO:0000313" key="5">
    <source>
        <dbReference type="Proteomes" id="UP000315842"/>
    </source>
</evidence>
<evidence type="ECO:0000259" key="3">
    <source>
        <dbReference type="Pfam" id="PF13845"/>
    </source>
</evidence>
<name>A0A4Y3KD34_CELUD</name>
<evidence type="ECO:0000256" key="1">
    <source>
        <dbReference type="SAM" id="MobiDB-lite"/>
    </source>
</evidence>
<gene>
    <name evidence="4" type="ORF">CUD01_23370</name>
</gene>
<proteinExistence type="predicted"/>
<feature type="transmembrane region" description="Helical" evidence="2">
    <location>
        <begin position="122"/>
        <end position="142"/>
    </location>
</feature>
<keyword evidence="2" id="KW-0472">Membrane</keyword>